<evidence type="ECO:0000313" key="5">
    <source>
        <dbReference type="Proteomes" id="UP001292094"/>
    </source>
</evidence>
<name>A0AAE1PK50_9EUCA</name>
<evidence type="ECO:0000256" key="3">
    <source>
        <dbReference type="SAM" id="MobiDB-lite"/>
    </source>
</evidence>
<comment type="caution">
    <text evidence="4">The sequence shown here is derived from an EMBL/GenBank/DDBJ whole genome shotgun (WGS) entry which is preliminary data.</text>
</comment>
<keyword evidence="2" id="KW-0802">TPR repeat</keyword>
<keyword evidence="5" id="KW-1185">Reference proteome</keyword>
<dbReference type="Pfam" id="PF12569">
    <property type="entry name" value="NatA_aux_su"/>
    <property type="match status" value="1"/>
</dbReference>
<sequence>MFNKAHLSPAELKKLRSKQRKAAKKLEQSKAEVKRKEERKLEHKSKSGGGNTDVPDHKQNEKLDPSKLEWTTDPLGEAVHFLKPLQTLLPNKIHTHLMAFEIYLRKEKPLLMLQALKRALRLERNHPELHTCLIRFLKYRQDKLSSEDTTIPEVISVELTRLLPKTDPTRLNEDFLNNNQNSLPHRLHAAKSMVLLDSVQRDRGLEIATSLDEHLTDRTYQIAQLTLEWLESKEFGATPDELAHYKSQCHAAFPRACVFMPPQSPTANATTTGTSDASGTADGACDSTTATTNSTSTAMANHNHVDTAVVASS</sequence>
<keyword evidence="1" id="KW-0677">Repeat</keyword>
<feature type="region of interest" description="Disordered" evidence="3">
    <location>
        <begin position="266"/>
        <end position="289"/>
    </location>
</feature>
<dbReference type="GO" id="GO:0031415">
    <property type="term" value="C:NatA complex"/>
    <property type="evidence" value="ECO:0007669"/>
    <property type="project" value="TreeGrafter"/>
</dbReference>
<feature type="compositionally biased region" description="Basic and acidic residues" evidence="3">
    <location>
        <begin position="54"/>
        <end position="67"/>
    </location>
</feature>
<evidence type="ECO:0008006" key="6">
    <source>
        <dbReference type="Google" id="ProtNLM"/>
    </source>
</evidence>
<dbReference type="PANTHER" id="PTHR22767">
    <property type="entry name" value="N-TERMINAL ACETYLTRANSFERASE-RELATED"/>
    <property type="match status" value="1"/>
</dbReference>
<dbReference type="InterPro" id="IPR021183">
    <property type="entry name" value="NatA_aux_su"/>
</dbReference>
<organism evidence="4 5">
    <name type="scientific">Petrolisthes manimaculis</name>
    <dbReference type="NCBI Taxonomy" id="1843537"/>
    <lineage>
        <taxon>Eukaryota</taxon>
        <taxon>Metazoa</taxon>
        <taxon>Ecdysozoa</taxon>
        <taxon>Arthropoda</taxon>
        <taxon>Crustacea</taxon>
        <taxon>Multicrustacea</taxon>
        <taxon>Malacostraca</taxon>
        <taxon>Eumalacostraca</taxon>
        <taxon>Eucarida</taxon>
        <taxon>Decapoda</taxon>
        <taxon>Pleocyemata</taxon>
        <taxon>Anomura</taxon>
        <taxon>Galatheoidea</taxon>
        <taxon>Porcellanidae</taxon>
        <taxon>Petrolisthes</taxon>
    </lineage>
</organism>
<dbReference type="Gene3D" id="1.25.40.1010">
    <property type="match status" value="1"/>
</dbReference>
<dbReference type="PANTHER" id="PTHR22767:SF2">
    <property type="entry name" value="N(ALPHA)-ACETYLTRANSFERASE 15_16, ISOFORM A"/>
    <property type="match status" value="1"/>
</dbReference>
<dbReference type="AlphaFoldDB" id="A0AAE1PK50"/>
<gene>
    <name evidence="4" type="ORF">Pmani_019573</name>
</gene>
<proteinExistence type="predicted"/>
<dbReference type="Proteomes" id="UP001292094">
    <property type="component" value="Unassembled WGS sequence"/>
</dbReference>
<evidence type="ECO:0000256" key="1">
    <source>
        <dbReference type="ARBA" id="ARBA00022737"/>
    </source>
</evidence>
<dbReference type="EMBL" id="JAWZYT010001846">
    <property type="protein sequence ID" value="KAK4308744.1"/>
    <property type="molecule type" value="Genomic_DNA"/>
</dbReference>
<protein>
    <recommendedName>
        <fullName evidence="6">N-alpha-acetyltransferase 15, NatA auxiliary subunit</fullName>
    </recommendedName>
</protein>
<accession>A0AAE1PK50</accession>
<evidence type="ECO:0000313" key="4">
    <source>
        <dbReference type="EMBL" id="KAK4308744.1"/>
    </source>
</evidence>
<evidence type="ECO:0000256" key="2">
    <source>
        <dbReference type="ARBA" id="ARBA00022803"/>
    </source>
</evidence>
<feature type="region of interest" description="Disordered" evidence="3">
    <location>
        <begin position="1"/>
        <end position="69"/>
    </location>
</feature>
<reference evidence="4" key="1">
    <citation type="submission" date="2023-11" db="EMBL/GenBank/DDBJ databases">
        <title>Genome assemblies of two species of porcelain crab, Petrolisthes cinctipes and Petrolisthes manimaculis (Anomura: Porcellanidae).</title>
        <authorList>
            <person name="Angst P."/>
        </authorList>
    </citation>
    <scope>NUCLEOTIDE SEQUENCE</scope>
    <source>
        <strain evidence="4">PB745_02</strain>
        <tissue evidence="4">Gill</tissue>
    </source>
</reference>
<feature type="compositionally biased region" description="Basic and acidic residues" evidence="3">
    <location>
        <begin position="24"/>
        <end position="45"/>
    </location>
</feature>